<dbReference type="PANTHER" id="PTHR31434">
    <property type="entry name" value="S PHASE CYCLIN A-ASSOCIATED PROTEIN IN THE ENDOPLASMIC RETICULUM"/>
    <property type="match status" value="1"/>
</dbReference>
<dbReference type="Proteomes" id="UP001233999">
    <property type="component" value="Unassembled WGS sequence"/>
</dbReference>
<keyword evidence="2" id="KW-1185">Reference proteome</keyword>
<proteinExistence type="predicted"/>
<dbReference type="PANTHER" id="PTHR31434:SF2">
    <property type="entry name" value="S PHASE CYCLIN A-ASSOCIATED PROTEIN IN THE ENDOPLASMIC RETICULUM"/>
    <property type="match status" value="1"/>
</dbReference>
<name>A0AAD7ZLH7_DIPPU</name>
<accession>A0AAD7ZLH7</accession>
<protein>
    <submittedName>
        <fullName evidence="1">Uncharacterized protein</fullName>
    </submittedName>
</protein>
<organism evidence="1 2">
    <name type="scientific">Diploptera punctata</name>
    <name type="common">Pacific beetle cockroach</name>
    <dbReference type="NCBI Taxonomy" id="6984"/>
    <lineage>
        <taxon>Eukaryota</taxon>
        <taxon>Metazoa</taxon>
        <taxon>Ecdysozoa</taxon>
        <taxon>Arthropoda</taxon>
        <taxon>Hexapoda</taxon>
        <taxon>Insecta</taxon>
        <taxon>Pterygota</taxon>
        <taxon>Neoptera</taxon>
        <taxon>Polyneoptera</taxon>
        <taxon>Dictyoptera</taxon>
        <taxon>Blattodea</taxon>
        <taxon>Blaberoidea</taxon>
        <taxon>Blaberidae</taxon>
        <taxon>Diplopterinae</taxon>
        <taxon>Diploptera</taxon>
    </lineage>
</organism>
<comment type="caution">
    <text evidence="1">The sequence shown here is derived from an EMBL/GenBank/DDBJ whole genome shotgun (WGS) entry which is preliminary data.</text>
</comment>
<gene>
    <name evidence="1" type="ORF">L9F63_022745</name>
</gene>
<evidence type="ECO:0000313" key="1">
    <source>
        <dbReference type="EMBL" id="KAJ9582909.1"/>
    </source>
</evidence>
<reference evidence="1" key="1">
    <citation type="journal article" date="2023" name="IScience">
        <title>Live-bearing cockroach genome reveals convergent evolutionary mechanisms linked to viviparity in insects and beyond.</title>
        <authorList>
            <person name="Fouks B."/>
            <person name="Harrison M.C."/>
            <person name="Mikhailova A.A."/>
            <person name="Marchal E."/>
            <person name="English S."/>
            <person name="Carruthers M."/>
            <person name="Jennings E.C."/>
            <person name="Chiamaka E.L."/>
            <person name="Frigard R.A."/>
            <person name="Pippel M."/>
            <person name="Attardo G.M."/>
            <person name="Benoit J.B."/>
            <person name="Bornberg-Bauer E."/>
            <person name="Tobe S.S."/>
        </authorList>
    </citation>
    <scope>NUCLEOTIDE SEQUENCE</scope>
    <source>
        <strain evidence="1">Stay&amp;Tobe</strain>
    </source>
</reference>
<reference evidence="1" key="2">
    <citation type="submission" date="2023-05" db="EMBL/GenBank/DDBJ databases">
        <authorList>
            <person name="Fouks B."/>
        </authorList>
    </citation>
    <scope>NUCLEOTIDE SEQUENCE</scope>
    <source>
        <strain evidence="1">Stay&amp;Tobe</strain>
        <tissue evidence="1">Testes</tissue>
    </source>
</reference>
<sequence length="96" mass="11055">MMIQSGYMPTVLQQLCNLPFPYFSNPTLSSLLFPTLLACCSAATSRTETYWSKKSVISYWRNSAFRKPGRRITWYYYLPEAARLEACFFLSSSLIA</sequence>
<evidence type="ECO:0000313" key="2">
    <source>
        <dbReference type="Proteomes" id="UP001233999"/>
    </source>
</evidence>
<dbReference type="EMBL" id="JASPKZ010007715">
    <property type="protein sequence ID" value="KAJ9582909.1"/>
    <property type="molecule type" value="Genomic_DNA"/>
</dbReference>
<dbReference type="AlphaFoldDB" id="A0AAD7ZLH7"/>